<dbReference type="AlphaFoldDB" id="A0A2I2L2H6"/>
<organism evidence="1 2">
    <name type="scientific">Frankia canadensis</name>
    <dbReference type="NCBI Taxonomy" id="1836972"/>
    <lineage>
        <taxon>Bacteria</taxon>
        <taxon>Bacillati</taxon>
        <taxon>Actinomycetota</taxon>
        <taxon>Actinomycetes</taxon>
        <taxon>Frankiales</taxon>
        <taxon>Frankiaceae</taxon>
        <taxon>Frankia</taxon>
    </lineage>
</organism>
<dbReference type="Proteomes" id="UP000234331">
    <property type="component" value="Unassembled WGS sequence"/>
</dbReference>
<reference evidence="1 2" key="1">
    <citation type="submission" date="2017-06" db="EMBL/GenBank/DDBJ databases">
        <authorList>
            <person name="Kim H.J."/>
            <person name="Triplett B.A."/>
        </authorList>
    </citation>
    <scope>NUCLEOTIDE SEQUENCE [LARGE SCALE GENOMIC DNA]</scope>
    <source>
        <strain evidence="1">FRACA_ARgP5</strain>
    </source>
</reference>
<name>A0A2I2L2H6_9ACTN</name>
<dbReference type="RefSeq" id="WP_133150917.1">
    <property type="nucleotide sequence ID" value="NZ_FZMO01000560.1"/>
</dbReference>
<keyword evidence="2" id="KW-1185">Reference proteome</keyword>
<sequence length="342" mass="39128">MLAKVAVSAALFRKDISDGHWAVRERHRRITELLFRHAQIVCTGADEIRRLREHSSRLPRLVRPYWDPILFGDPHHFLVTPPPVGQKYATEISSRAMLRAWKNSVDVLVTSDTDAEHLGLNPHAALVKDEISGIEICRPTGLAESRLRTYVEMNGAEMAPSMDRDALWLNFIEPLYRPARQIVLIDRYAGNYIAQAEWLWKRMAEVPPPGDTGRTLTIFSGRPNGWKGNSRDVEWSNLKIPNGVKWTRGIAQARICWIPRRRWRRLTSSGAEVRLHDRHFRFDKRTLSLSSGFEWVAKLGPMECRLTYECKGDPLGPGFARLDRKEAWLRAVVAATPRVSSP</sequence>
<protein>
    <submittedName>
        <fullName evidence="1">Uncharacterized protein</fullName>
    </submittedName>
</protein>
<gene>
    <name evidence="1" type="ORF">FRACA_910017</name>
</gene>
<dbReference type="EMBL" id="FZMO01000560">
    <property type="protein sequence ID" value="SNQ52105.1"/>
    <property type="molecule type" value="Genomic_DNA"/>
</dbReference>
<proteinExistence type="predicted"/>
<evidence type="ECO:0000313" key="1">
    <source>
        <dbReference type="EMBL" id="SNQ52105.1"/>
    </source>
</evidence>
<evidence type="ECO:0000313" key="2">
    <source>
        <dbReference type="Proteomes" id="UP000234331"/>
    </source>
</evidence>
<accession>A0A2I2L2H6</accession>